<reference evidence="2 3" key="1">
    <citation type="submission" date="2024-10" db="EMBL/GenBank/DDBJ databases">
        <title>Updated reference genomes for cyclostephanoid diatoms.</title>
        <authorList>
            <person name="Roberts W.R."/>
            <person name="Alverson A.J."/>
        </authorList>
    </citation>
    <scope>NUCLEOTIDE SEQUENCE [LARGE SCALE GENOMIC DNA]</scope>
    <source>
        <strain evidence="2 3">AJA232-27</strain>
    </source>
</reference>
<keyword evidence="3" id="KW-1185">Reference proteome</keyword>
<protein>
    <submittedName>
        <fullName evidence="2">Uncharacterized protein</fullName>
    </submittedName>
</protein>
<name>A0ABD3N7P2_9STRA</name>
<evidence type="ECO:0000256" key="1">
    <source>
        <dbReference type="SAM" id="MobiDB-lite"/>
    </source>
</evidence>
<feature type="compositionally biased region" description="Acidic residues" evidence="1">
    <location>
        <begin position="135"/>
        <end position="162"/>
    </location>
</feature>
<feature type="region of interest" description="Disordered" evidence="1">
    <location>
        <begin position="127"/>
        <end position="162"/>
    </location>
</feature>
<sequence length="162" mass="17620">MMLASSVAASLRQTSSASSLRLVVGRCYCRLPTAANNAVTNGAAKAKKNTMAVNTMNPLLRRHKSSIGSGGIPAPVLHQWYNIFGKSTIGYATWLVTGIIVAEALTGMVTDNIWNSVNKGRTFESVDWSKFKSADEEEEEEEAEEEEADEEGEDEEGDDDDE</sequence>
<proteinExistence type="predicted"/>
<gene>
    <name evidence="2" type="ORF">ACHAWU_001352</name>
</gene>
<dbReference type="EMBL" id="JALLBG020000016">
    <property type="protein sequence ID" value="KAL3772128.1"/>
    <property type="molecule type" value="Genomic_DNA"/>
</dbReference>
<dbReference type="SUPFAM" id="SSF81514">
    <property type="entry name" value="Subunit X (non-heme 7 kDa protein) of cytochrome bc1 complex (Ubiquinol-cytochrome c reductase)"/>
    <property type="match status" value="1"/>
</dbReference>
<evidence type="ECO:0000313" key="2">
    <source>
        <dbReference type="EMBL" id="KAL3772128.1"/>
    </source>
</evidence>
<dbReference type="InterPro" id="IPR036656">
    <property type="entry name" value="QCR9_sf"/>
</dbReference>
<evidence type="ECO:0000313" key="3">
    <source>
        <dbReference type="Proteomes" id="UP001530293"/>
    </source>
</evidence>
<accession>A0ABD3N7P2</accession>
<comment type="caution">
    <text evidence="2">The sequence shown here is derived from an EMBL/GenBank/DDBJ whole genome shotgun (WGS) entry which is preliminary data.</text>
</comment>
<organism evidence="2 3">
    <name type="scientific">Discostella pseudostelligera</name>
    <dbReference type="NCBI Taxonomy" id="259834"/>
    <lineage>
        <taxon>Eukaryota</taxon>
        <taxon>Sar</taxon>
        <taxon>Stramenopiles</taxon>
        <taxon>Ochrophyta</taxon>
        <taxon>Bacillariophyta</taxon>
        <taxon>Coscinodiscophyceae</taxon>
        <taxon>Thalassiosirophycidae</taxon>
        <taxon>Stephanodiscales</taxon>
        <taxon>Stephanodiscaceae</taxon>
        <taxon>Discostella</taxon>
    </lineage>
</organism>
<dbReference type="Gene3D" id="1.20.5.260">
    <property type="entry name" value="Cytochrome b-c1 complex subunit 9"/>
    <property type="match status" value="1"/>
</dbReference>
<dbReference type="AlphaFoldDB" id="A0ABD3N7P2"/>
<dbReference type="Proteomes" id="UP001530293">
    <property type="component" value="Unassembled WGS sequence"/>
</dbReference>